<dbReference type="Pfam" id="PF16976">
    <property type="entry name" value="RcpC"/>
    <property type="match status" value="1"/>
</dbReference>
<protein>
    <submittedName>
        <fullName evidence="2">Flp pilus assembly protein RcpC/CpaB</fullName>
    </submittedName>
</protein>
<dbReference type="InterPro" id="IPR031571">
    <property type="entry name" value="RcpC_dom"/>
</dbReference>
<dbReference type="InterPro" id="IPR013974">
    <property type="entry name" value="SAF"/>
</dbReference>
<name>A0A0F6YKM5_9BACT</name>
<organism evidence="2 3">
    <name type="scientific">Sandaracinus amylolyticus</name>
    <dbReference type="NCBI Taxonomy" id="927083"/>
    <lineage>
        <taxon>Bacteria</taxon>
        <taxon>Pseudomonadati</taxon>
        <taxon>Myxococcota</taxon>
        <taxon>Polyangia</taxon>
        <taxon>Polyangiales</taxon>
        <taxon>Sandaracinaceae</taxon>
        <taxon>Sandaracinus</taxon>
    </lineage>
</organism>
<reference evidence="2 3" key="1">
    <citation type="submission" date="2015-03" db="EMBL/GenBank/DDBJ databases">
        <title>Genome assembly of Sandaracinus amylolyticus DSM 53668.</title>
        <authorList>
            <person name="Sharma G."/>
            <person name="Subramanian S."/>
        </authorList>
    </citation>
    <scope>NUCLEOTIDE SEQUENCE [LARGE SCALE GENOMIC DNA]</scope>
    <source>
        <strain evidence="2 3">DSM 53668</strain>
    </source>
</reference>
<dbReference type="KEGG" id="samy:DB32_005456"/>
<evidence type="ECO:0000313" key="2">
    <source>
        <dbReference type="EMBL" id="AKF08307.1"/>
    </source>
</evidence>
<gene>
    <name evidence="2" type="ORF">DB32_005456</name>
</gene>
<dbReference type="NCBIfam" id="TIGR03177">
    <property type="entry name" value="pilus_cpaB"/>
    <property type="match status" value="1"/>
</dbReference>
<dbReference type="InterPro" id="IPR017592">
    <property type="entry name" value="Pilus_assmbl_Flp-typ_CpaB"/>
</dbReference>
<sequence>MCMALGAGCLFVYMQQYEQHVTGGAYVQVAVVTRDVPLGTPLREDALATQDMPERYVEQRHVRGADVPRVVGVRVSSALRAGETLLWSDLVTSEEHRDLSSLVRDGQRAVSIEADATSTFGGLLRPGDRVDVVLTTREGNHDVASTILQNALVLATGADIGADLRRDRQGTTRAGQVTLSMTLEQSQTLAVAAARGELMLVLRNPDDITIVQGLPSRSSDDLARAERR</sequence>
<dbReference type="CDD" id="cd11614">
    <property type="entry name" value="SAF_CpaB_FlgA_like"/>
    <property type="match status" value="1"/>
</dbReference>
<evidence type="ECO:0000313" key="3">
    <source>
        <dbReference type="Proteomes" id="UP000034883"/>
    </source>
</evidence>
<dbReference type="STRING" id="927083.DB32_005456"/>
<dbReference type="EMBL" id="CP011125">
    <property type="protein sequence ID" value="AKF08307.1"/>
    <property type="molecule type" value="Genomic_DNA"/>
</dbReference>
<proteinExistence type="predicted"/>
<dbReference type="AlphaFoldDB" id="A0A0F6YKM5"/>
<dbReference type="SMART" id="SM00858">
    <property type="entry name" value="SAF"/>
    <property type="match status" value="1"/>
</dbReference>
<feature type="domain" description="SAF" evidence="1">
    <location>
        <begin position="27"/>
        <end position="91"/>
    </location>
</feature>
<keyword evidence="3" id="KW-1185">Reference proteome</keyword>
<dbReference type="Pfam" id="PF08666">
    <property type="entry name" value="SAF"/>
    <property type="match status" value="1"/>
</dbReference>
<evidence type="ECO:0000259" key="1">
    <source>
        <dbReference type="SMART" id="SM00858"/>
    </source>
</evidence>
<accession>A0A0F6YKM5</accession>
<dbReference type="Proteomes" id="UP000034883">
    <property type="component" value="Chromosome"/>
</dbReference>